<dbReference type="EMBL" id="JAERUA010000017">
    <property type="protein sequence ID" value="KAI1887976.1"/>
    <property type="molecule type" value="Genomic_DNA"/>
</dbReference>
<protein>
    <submittedName>
        <fullName evidence="3">Uncharacterized protein</fullName>
    </submittedName>
</protein>
<dbReference type="InterPro" id="IPR051261">
    <property type="entry name" value="NLR"/>
</dbReference>
<organism evidence="3 4">
    <name type="scientific">Albula goreensis</name>
    <dbReference type="NCBI Taxonomy" id="1534307"/>
    <lineage>
        <taxon>Eukaryota</taxon>
        <taxon>Metazoa</taxon>
        <taxon>Chordata</taxon>
        <taxon>Craniata</taxon>
        <taxon>Vertebrata</taxon>
        <taxon>Euteleostomi</taxon>
        <taxon>Actinopterygii</taxon>
        <taxon>Neopterygii</taxon>
        <taxon>Teleostei</taxon>
        <taxon>Albuliformes</taxon>
        <taxon>Albulidae</taxon>
        <taxon>Albula</taxon>
    </lineage>
</organism>
<comment type="caution">
    <text evidence="3">The sequence shown here is derived from an EMBL/GenBank/DDBJ whole genome shotgun (WGS) entry which is preliminary data.</text>
</comment>
<gene>
    <name evidence="3" type="ORF">AGOR_G00180300</name>
</gene>
<evidence type="ECO:0000313" key="4">
    <source>
        <dbReference type="Proteomes" id="UP000829720"/>
    </source>
</evidence>
<dbReference type="InterPro" id="IPR001611">
    <property type="entry name" value="Leu-rich_rpt"/>
</dbReference>
<keyword evidence="2" id="KW-0677">Repeat</keyword>
<dbReference type="PANTHER" id="PTHR24106">
    <property type="entry name" value="NACHT, LRR AND CARD DOMAINS-CONTAINING"/>
    <property type="match status" value="1"/>
</dbReference>
<keyword evidence="4" id="KW-1185">Reference proteome</keyword>
<evidence type="ECO:0000256" key="1">
    <source>
        <dbReference type="ARBA" id="ARBA00022614"/>
    </source>
</evidence>
<name>A0A8T3CUE2_9TELE</name>
<dbReference type="Pfam" id="PF13516">
    <property type="entry name" value="LRR_6"/>
    <property type="match status" value="3"/>
</dbReference>
<sequence length="168" mass="18427">MAAEVLEEFDLKTYKTSLAGHMRLLTVVKSCRRAMLSECNLQKESCEIVASALQSSDSPLRELDLSCNNLGDSGVELLCAGLSSPHCHLQSLRLSGCRVTERGCDSLTSALRSNPSHRRELDLSYNHPGDSGVRALSAVLEDPSCKLDRLNVDHRGQNMLKPGLRKYA</sequence>
<dbReference type="SMART" id="SM00368">
    <property type="entry name" value="LRR_RI"/>
    <property type="match status" value="3"/>
</dbReference>
<dbReference type="InterPro" id="IPR032675">
    <property type="entry name" value="LRR_dom_sf"/>
</dbReference>
<keyword evidence="1" id="KW-0433">Leucine-rich repeat</keyword>
<dbReference type="Proteomes" id="UP000829720">
    <property type="component" value="Unassembled WGS sequence"/>
</dbReference>
<dbReference type="Gene3D" id="3.80.10.10">
    <property type="entry name" value="Ribonuclease Inhibitor"/>
    <property type="match status" value="1"/>
</dbReference>
<proteinExistence type="predicted"/>
<dbReference type="SUPFAM" id="SSF52047">
    <property type="entry name" value="RNI-like"/>
    <property type="match status" value="1"/>
</dbReference>
<dbReference type="AlphaFoldDB" id="A0A8T3CUE2"/>
<evidence type="ECO:0000256" key="2">
    <source>
        <dbReference type="ARBA" id="ARBA00022737"/>
    </source>
</evidence>
<dbReference type="OrthoDB" id="120976at2759"/>
<reference evidence="3" key="1">
    <citation type="submission" date="2021-01" db="EMBL/GenBank/DDBJ databases">
        <authorList>
            <person name="Zahm M."/>
            <person name="Roques C."/>
            <person name="Cabau C."/>
            <person name="Klopp C."/>
            <person name="Donnadieu C."/>
            <person name="Jouanno E."/>
            <person name="Lampietro C."/>
            <person name="Louis A."/>
            <person name="Herpin A."/>
            <person name="Echchiki A."/>
            <person name="Berthelot C."/>
            <person name="Parey E."/>
            <person name="Roest-Crollius H."/>
            <person name="Braasch I."/>
            <person name="Postlethwait J."/>
            <person name="Bobe J."/>
            <person name="Montfort J."/>
            <person name="Bouchez O."/>
            <person name="Begum T."/>
            <person name="Mejri S."/>
            <person name="Adams A."/>
            <person name="Chen W.-J."/>
            <person name="Guiguen Y."/>
        </authorList>
    </citation>
    <scope>NUCLEOTIDE SEQUENCE</scope>
    <source>
        <tissue evidence="3">Blood</tissue>
    </source>
</reference>
<accession>A0A8T3CUE2</accession>
<evidence type="ECO:0000313" key="3">
    <source>
        <dbReference type="EMBL" id="KAI1887976.1"/>
    </source>
</evidence>